<organism evidence="7 8">
    <name type="scientific">Clostridium punense</name>
    <dbReference type="NCBI Taxonomy" id="1054297"/>
    <lineage>
        <taxon>Bacteria</taxon>
        <taxon>Bacillati</taxon>
        <taxon>Bacillota</taxon>
        <taxon>Clostridia</taxon>
        <taxon>Eubacteriales</taxon>
        <taxon>Clostridiaceae</taxon>
        <taxon>Clostridium</taxon>
    </lineage>
</organism>
<evidence type="ECO:0000256" key="3">
    <source>
        <dbReference type="ARBA" id="ARBA00022692"/>
    </source>
</evidence>
<feature type="transmembrane region" description="Helical" evidence="6">
    <location>
        <begin position="115"/>
        <end position="142"/>
    </location>
</feature>
<keyword evidence="8" id="KW-1185">Reference proteome</keyword>
<dbReference type="InterPro" id="IPR002549">
    <property type="entry name" value="AI-2E-like"/>
</dbReference>
<dbReference type="PANTHER" id="PTHR21716:SF68">
    <property type="entry name" value="TRANSPORT PROTEIN YTVI-RELATED"/>
    <property type="match status" value="1"/>
</dbReference>
<comment type="similarity">
    <text evidence="2">Belongs to the autoinducer-2 exporter (AI-2E) (TC 2.A.86) family.</text>
</comment>
<protein>
    <submittedName>
        <fullName evidence="7">PurR-regulated permease PerM</fullName>
    </submittedName>
</protein>
<sequence>MAFVTHISTTTLQENILKITSKSLNNIDFLRKGAVYTTDGILTYFIGNIAAYFLLKDTKSVWKVIEKIITKNNAEFILQRAKEIDKVFKVILMVVMLNTVITILGFYILKVDNAFMLGIVCGILDIIPIIGTIFVFAPLILYNISKGSYIIAIGLLLLYILLIFYTQIIEAKFMSNKLQIHPLPMILAIYVGMKISGFVGIIMAVIYVVTVNEILFMKPEKKITL</sequence>
<comment type="caution">
    <text evidence="7">The sequence shown here is derived from an EMBL/GenBank/DDBJ whole genome shotgun (WGS) entry which is preliminary data.</text>
</comment>
<gene>
    <name evidence="7" type="ORF">J2Z44_000088</name>
</gene>
<feature type="transmembrane region" description="Helical" evidence="6">
    <location>
        <begin position="87"/>
        <end position="109"/>
    </location>
</feature>
<dbReference type="Proteomes" id="UP001519308">
    <property type="component" value="Unassembled WGS sequence"/>
</dbReference>
<keyword evidence="4 6" id="KW-1133">Transmembrane helix</keyword>
<dbReference type="PANTHER" id="PTHR21716">
    <property type="entry name" value="TRANSMEMBRANE PROTEIN"/>
    <property type="match status" value="1"/>
</dbReference>
<evidence type="ECO:0000313" key="8">
    <source>
        <dbReference type="Proteomes" id="UP001519308"/>
    </source>
</evidence>
<evidence type="ECO:0000256" key="1">
    <source>
        <dbReference type="ARBA" id="ARBA00004141"/>
    </source>
</evidence>
<reference evidence="7 8" key="1">
    <citation type="submission" date="2021-03" db="EMBL/GenBank/DDBJ databases">
        <title>Genomic Encyclopedia of Type Strains, Phase IV (KMG-IV): sequencing the most valuable type-strain genomes for metagenomic binning, comparative biology and taxonomic classification.</title>
        <authorList>
            <person name="Goeker M."/>
        </authorList>
    </citation>
    <scope>NUCLEOTIDE SEQUENCE [LARGE SCALE GENOMIC DNA]</scope>
    <source>
        <strain evidence="7 8">DSM 28650</strain>
    </source>
</reference>
<keyword evidence="3 6" id="KW-0812">Transmembrane</keyword>
<evidence type="ECO:0000256" key="5">
    <source>
        <dbReference type="ARBA" id="ARBA00023136"/>
    </source>
</evidence>
<proteinExistence type="inferred from homology"/>
<dbReference type="EMBL" id="JAGGLL010000001">
    <property type="protein sequence ID" value="MBP2020307.1"/>
    <property type="molecule type" value="Genomic_DNA"/>
</dbReference>
<evidence type="ECO:0000256" key="6">
    <source>
        <dbReference type="SAM" id="Phobius"/>
    </source>
</evidence>
<evidence type="ECO:0000256" key="2">
    <source>
        <dbReference type="ARBA" id="ARBA00009773"/>
    </source>
</evidence>
<feature type="transmembrane region" description="Helical" evidence="6">
    <location>
        <begin position="188"/>
        <end position="209"/>
    </location>
</feature>
<dbReference type="Pfam" id="PF01594">
    <property type="entry name" value="AI-2E_transport"/>
    <property type="match status" value="1"/>
</dbReference>
<comment type="subcellular location">
    <subcellularLocation>
        <location evidence="1">Membrane</location>
        <topology evidence="1">Multi-pass membrane protein</topology>
    </subcellularLocation>
</comment>
<evidence type="ECO:0000256" key="4">
    <source>
        <dbReference type="ARBA" id="ARBA00022989"/>
    </source>
</evidence>
<keyword evidence="5 6" id="KW-0472">Membrane</keyword>
<name>A0ABS4JXQ1_9CLOT</name>
<accession>A0ABS4JXQ1</accession>
<feature type="transmembrane region" description="Helical" evidence="6">
    <location>
        <begin position="149"/>
        <end position="168"/>
    </location>
</feature>
<evidence type="ECO:0000313" key="7">
    <source>
        <dbReference type="EMBL" id="MBP2020307.1"/>
    </source>
</evidence>
<feature type="transmembrane region" description="Helical" evidence="6">
    <location>
        <begin position="34"/>
        <end position="55"/>
    </location>
</feature>